<dbReference type="PhylomeDB" id="A0A0G4F620"/>
<sequence>MSFPLSHKACSQLQFQFALVDSQIDGCHGCQNSSAVTSALSAASPTDGRSQDCRGCVWGEPLGCGLREVEVVGGGFVLFGGRWGEGGTQVTPLTWEDMVSAQQELEQHSLPYVPSELDSEKEQEGEGGETKDWGTLEGAPAEIESAPLSVSALPPGLSSSSPTFASHDMTQRVQSEADLSRPTDRVTVTGKQTGGGGGILVVSPASAAGSSCHPPASVSAAVFLQKGQSEVRGERRGDGGSDQSFRFAPAALMKGSGGKRADVFGGEIEETVSGGMGEGDPVSNPSQRVRESQCVLQETPTEGDGVSAVCEGLKRRRLSSLSVSISAPRLDRRVGGQAFVSERVSSVSPFLSLSPQQSSLQKSCLSSHTVPHPFRIHDTHITLDLDRVGGVSGERSLKRGTEYDEDVYSDRATLVGDRQDLVGAKLCSRSPRSPPQSLSSTHLLECQRGEGHRTQGVAVPLKRRRSEAALSEAEADECDVLSGFPVAGEGVTVRGEKGCVVREKKQRRLTVSVSD</sequence>
<gene>
    <name evidence="2" type="ORF">Cvel_15190</name>
</gene>
<feature type="region of interest" description="Disordered" evidence="1">
    <location>
        <begin position="111"/>
        <end position="135"/>
    </location>
</feature>
<evidence type="ECO:0000313" key="2">
    <source>
        <dbReference type="EMBL" id="CEM07300.1"/>
    </source>
</evidence>
<dbReference type="AlphaFoldDB" id="A0A0G4F620"/>
<organism evidence="2">
    <name type="scientific">Chromera velia CCMP2878</name>
    <dbReference type="NCBI Taxonomy" id="1169474"/>
    <lineage>
        <taxon>Eukaryota</taxon>
        <taxon>Sar</taxon>
        <taxon>Alveolata</taxon>
        <taxon>Colpodellida</taxon>
        <taxon>Chromeraceae</taxon>
        <taxon>Chromera</taxon>
    </lineage>
</organism>
<feature type="compositionally biased region" description="Basic and acidic residues" evidence="1">
    <location>
        <begin position="118"/>
        <end position="134"/>
    </location>
</feature>
<accession>A0A0G4F620</accession>
<dbReference type="VEuPathDB" id="CryptoDB:Cvel_15190"/>
<protein>
    <submittedName>
        <fullName evidence="2">Uncharacterized protein</fullName>
    </submittedName>
</protein>
<proteinExistence type="predicted"/>
<name>A0A0G4F620_9ALVE</name>
<dbReference type="EMBL" id="CDMZ01000123">
    <property type="protein sequence ID" value="CEM07300.1"/>
    <property type="molecule type" value="Genomic_DNA"/>
</dbReference>
<evidence type="ECO:0000256" key="1">
    <source>
        <dbReference type="SAM" id="MobiDB-lite"/>
    </source>
</evidence>
<reference evidence="2" key="1">
    <citation type="submission" date="2014-11" db="EMBL/GenBank/DDBJ databases">
        <authorList>
            <person name="Otto D Thomas"/>
            <person name="Naeem Raeece"/>
        </authorList>
    </citation>
    <scope>NUCLEOTIDE SEQUENCE</scope>
</reference>